<proteinExistence type="predicted"/>
<sequence length="131" mass="14986">MYRLPLLPQYNGRTAARSLQLFDLLVDDYSEEDINWRLRLKTWFSPLSTAKDLVSSLLAVFFCNPVLPVICLGTAHRSTNIHGAILVGAALVADKIRRDERVSVIERTNRDTLSSAKVDMLWTSPLFLYFW</sequence>
<keyword evidence="2" id="KW-1185">Reference proteome</keyword>
<protein>
    <submittedName>
        <fullName evidence="1">Uncharacterized protein</fullName>
    </submittedName>
</protein>
<comment type="caution">
    <text evidence="1">The sequence shown here is derived from an EMBL/GenBank/DDBJ whole genome shotgun (WGS) entry which is preliminary data.</text>
</comment>
<evidence type="ECO:0000313" key="2">
    <source>
        <dbReference type="Proteomes" id="UP000823775"/>
    </source>
</evidence>
<organism evidence="1 2">
    <name type="scientific">Datura stramonium</name>
    <name type="common">Jimsonweed</name>
    <name type="synonym">Common thornapple</name>
    <dbReference type="NCBI Taxonomy" id="4076"/>
    <lineage>
        <taxon>Eukaryota</taxon>
        <taxon>Viridiplantae</taxon>
        <taxon>Streptophyta</taxon>
        <taxon>Embryophyta</taxon>
        <taxon>Tracheophyta</taxon>
        <taxon>Spermatophyta</taxon>
        <taxon>Magnoliopsida</taxon>
        <taxon>eudicotyledons</taxon>
        <taxon>Gunneridae</taxon>
        <taxon>Pentapetalae</taxon>
        <taxon>asterids</taxon>
        <taxon>lamiids</taxon>
        <taxon>Solanales</taxon>
        <taxon>Solanaceae</taxon>
        <taxon>Solanoideae</taxon>
        <taxon>Datureae</taxon>
        <taxon>Datura</taxon>
    </lineage>
</organism>
<gene>
    <name evidence="1" type="ORF">HAX54_015103</name>
</gene>
<evidence type="ECO:0000313" key="1">
    <source>
        <dbReference type="EMBL" id="MCD7473321.1"/>
    </source>
</evidence>
<dbReference type="Proteomes" id="UP000823775">
    <property type="component" value="Unassembled WGS sequence"/>
</dbReference>
<reference evidence="1 2" key="1">
    <citation type="journal article" date="2021" name="BMC Genomics">
        <title>Datura genome reveals duplications of psychoactive alkaloid biosynthetic genes and high mutation rate following tissue culture.</title>
        <authorList>
            <person name="Rajewski A."/>
            <person name="Carter-House D."/>
            <person name="Stajich J."/>
            <person name="Litt A."/>
        </authorList>
    </citation>
    <scope>NUCLEOTIDE SEQUENCE [LARGE SCALE GENOMIC DNA]</scope>
    <source>
        <strain evidence="1">AR-01</strain>
    </source>
</reference>
<accession>A0ABS8TP28</accession>
<dbReference type="EMBL" id="JACEIK010001953">
    <property type="protein sequence ID" value="MCD7473321.1"/>
    <property type="molecule type" value="Genomic_DNA"/>
</dbReference>
<name>A0ABS8TP28_DATST</name>